<dbReference type="PRINTS" id="PR02045">
    <property type="entry name" value="F138DOMAIN"/>
</dbReference>
<evidence type="ECO:0000313" key="2">
    <source>
        <dbReference type="Ensembl" id="ENSPANP00000048263.1"/>
    </source>
</evidence>
<organism evidence="2 3">
    <name type="scientific">Papio anubis</name>
    <name type="common">Olive baboon</name>
    <dbReference type="NCBI Taxonomy" id="9555"/>
    <lineage>
        <taxon>Eukaryota</taxon>
        <taxon>Metazoa</taxon>
        <taxon>Chordata</taxon>
        <taxon>Craniata</taxon>
        <taxon>Vertebrata</taxon>
        <taxon>Euteleostomi</taxon>
        <taxon>Mammalia</taxon>
        <taxon>Eutheria</taxon>
        <taxon>Euarchontoglires</taxon>
        <taxon>Primates</taxon>
        <taxon>Haplorrhini</taxon>
        <taxon>Catarrhini</taxon>
        <taxon>Cercopithecidae</taxon>
        <taxon>Cercopithecinae</taxon>
        <taxon>Papio</taxon>
    </lineage>
</organism>
<proteinExistence type="predicted"/>
<dbReference type="GeneTree" id="ENSGT00940000161627"/>
<keyword evidence="3" id="KW-1185">Reference proteome</keyword>
<evidence type="ECO:0000313" key="3">
    <source>
        <dbReference type="Proteomes" id="UP000028761"/>
    </source>
</evidence>
<reference evidence="2 3" key="1">
    <citation type="submission" date="2012-03" db="EMBL/GenBank/DDBJ databases">
        <title>Whole Genome Assembly of Papio anubis.</title>
        <authorList>
            <person name="Liu Y.L."/>
            <person name="Abraham K.A."/>
            <person name="Akbar H.A."/>
            <person name="Ali S.A."/>
            <person name="Anosike U.A."/>
            <person name="Aqrawi P.A."/>
            <person name="Arias F.A."/>
            <person name="Attaway T.A."/>
            <person name="Awwad R.A."/>
            <person name="Babu C.B."/>
            <person name="Bandaranaike D.B."/>
            <person name="Battles P.B."/>
            <person name="Bell A.B."/>
            <person name="Beltran B.B."/>
            <person name="Berhane-Mersha D.B."/>
            <person name="Bess C.B."/>
            <person name="Bickham C.B."/>
            <person name="Bolden T.B."/>
            <person name="Carter K.C."/>
            <person name="Chau D.C."/>
            <person name="Chavez A.C."/>
            <person name="Clerc-Blankenburg K.C."/>
            <person name="Coyle M.C."/>
            <person name="Dao M.D."/>
            <person name="Davila M.L.D."/>
            <person name="Davy-Carroll L.D."/>
            <person name="Denson S.D."/>
            <person name="Dinh H.D."/>
            <person name="Fernandez S.F."/>
            <person name="Fernando P.F."/>
            <person name="Forbes L.F."/>
            <person name="Francis C.F."/>
            <person name="Francisco L.F."/>
            <person name="Fu Q.F."/>
            <person name="Garcia-Iii R.G."/>
            <person name="Garrett T.G."/>
            <person name="Gross S.G."/>
            <person name="Gubbala S.G."/>
            <person name="Hirani K.H."/>
            <person name="Hogues M.H."/>
            <person name="Hollins B.H."/>
            <person name="Jackson L.J."/>
            <person name="Javaid M.J."/>
            <person name="Jhangiani S.J."/>
            <person name="Johnson A.J."/>
            <person name="Johnson B.J."/>
            <person name="Jones J.J."/>
            <person name="Joshi V.J."/>
            <person name="Kalu J.K."/>
            <person name="Khan N.K."/>
            <person name="Korchina V.K."/>
            <person name="Kovar C.K."/>
            <person name="Lago L.L."/>
            <person name="Lara F.L."/>
            <person name="Le T.-K.L."/>
            <person name="Lee S.L."/>
            <person name="Legall-Iii F.L."/>
            <person name="Lemon S.L."/>
            <person name="Liu J.L."/>
            <person name="Liu Y.-S.L."/>
            <person name="Liyanage D.L."/>
            <person name="Lopez J.L."/>
            <person name="Lorensuhewa L.L."/>
            <person name="Mata R.M."/>
            <person name="Mathew T.M."/>
            <person name="Mercado C.M."/>
            <person name="Mercado I.M."/>
            <person name="Morales K.M."/>
            <person name="Morgan M.M."/>
            <person name="Munidasa M.M."/>
            <person name="Ngo D.N."/>
            <person name="Nguyen L.N."/>
            <person name="Nguyen T.N."/>
            <person name="Nguyen N.N."/>
            <person name="Obregon M.O."/>
            <person name="Okwuonu G.O."/>
            <person name="Ongeri F.O."/>
            <person name="Onwere C.O."/>
            <person name="Osifeso I.O."/>
            <person name="Parra A.P."/>
            <person name="Patil S.P."/>
            <person name="Perez A.P."/>
            <person name="Perez Y.P."/>
            <person name="Pham C.P."/>
            <person name="Pu L.-L.P."/>
            <person name="Puazo M.P."/>
            <person name="Quiroz J.Q."/>
            <person name="Rouhana J.R."/>
            <person name="Ruiz M.R."/>
            <person name="Ruiz S.-J.R."/>
            <person name="Saada N.S."/>
            <person name="Santibanez J.S."/>
            <person name="Scheel M.S."/>
            <person name="Schneider B.S."/>
            <person name="Simmons D.S."/>
            <person name="Sisson I.S."/>
            <person name="Tang L.-Y.T."/>
            <person name="Thornton R.T."/>
            <person name="Tisius J.T."/>
            <person name="Toledanes G.T."/>
            <person name="Trejos Z.T."/>
            <person name="Usmani K.U."/>
            <person name="Varghese R.V."/>
            <person name="Vattathil S.V."/>
            <person name="Vee V.V."/>
            <person name="Walker D.W."/>
            <person name="Weissenberger G.W."/>
            <person name="White C.W."/>
            <person name="Williams A.W."/>
            <person name="Woodworth J.W."/>
            <person name="Wright R.W."/>
            <person name="Zhu Y.Z."/>
            <person name="Han Y.H."/>
            <person name="Newsham I.N."/>
            <person name="Nazareth L.N."/>
            <person name="Worley K.W."/>
            <person name="Muzny D.M."/>
            <person name="Rogers J.R."/>
            <person name="Gibbs R.G."/>
        </authorList>
    </citation>
    <scope>NUCLEOTIDE SEQUENCE [LARGE SCALE GENOMIC DNA]</scope>
</reference>
<dbReference type="PANTHER" id="PTHR46254:SF6">
    <property type="entry name" value="HIGH MOBILITY GROUP AT-HOOK 2"/>
    <property type="match status" value="1"/>
</dbReference>
<feature type="region of interest" description="Disordered" evidence="1">
    <location>
        <begin position="115"/>
        <end position="175"/>
    </location>
</feature>
<dbReference type="PANTHER" id="PTHR46254">
    <property type="entry name" value="PROTEIN GVQW1-RELATED"/>
    <property type="match status" value="1"/>
</dbReference>
<name>A0A8I5N8C7_PAPAN</name>
<accession>A0A8I5N8C7</accession>
<dbReference type="Ensembl" id="ENSPANT00000072956.1">
    <property type="protein sequence ID" value="ENSPANP00000048263.1"/>
    <property type="gene ID" value="ENSPANG00000044641.1"/>
</dbReference>
<dbReference type="AlphaFoldDB" id="A0A8I5N8C7"/>
<reference evidence="2" key="2">
    <citation type="submission" date="2025-08" db="UniProtKB">
        <authorList>
            <consortium name="Ensembl"/>
        </authorList>
    </citation>
    <scope>IDENTIFICATION</scope>
</reference>
<evidence type="ECO:0000256" key="1">
    <source>
        <dbReference type="SAM" id="MobiDB-lite"/>
    </source>
</evidence>
<reference evidence="2" key="3">
    <citation type="submission" date="2025-09" db="UniProtKB">
        <authorList>
            <consortium name="Ensembl"/>
        </authorList>
    </citation>
    <scope>IDENTIFICATION</scope>
</reference>
<protein>
    <submittedName>
        <fullName evidence="2">Uncharacterized protein</fullName>
    </submittedName>
</protein>
<sequence length="175" mass="19557">MGGQGRQSFRPKGSLGITHSQPLSPGFIFSFLFFFLSFFETESHSVAQDGVRWWRDLGSLQPPPPGFKQFSCFSLLSSWDYRCPPPLLDNFYIFSRDGFSPCWLNWSETPVSYDPPTSASPNPGIAGMSHSAWPPTSFSDEKTEAWEGADPSLHITHAEAGAEPRLQTPAPQLWR</sequence>
<dbReference type="Proteomes" id="UP000028761">
    <property type="component" value="Chromosome 12"/>
</dbReference>